<dbReference type="InterPro" id="IPR002048">
    <property type="entry name" value="EF_hand_dom"/>
</dbReference>
<sequence>MLPKIVALLGAVAMTAHAATIYVCTDKNLRGDCTDVEVSPGQCVNLPFGDNISSIRMNGFSCEFFTDSGCDADSTKTSFDKDQWNLRDGTWNDQLSSPAYSREEIVKWKEEFRKLNTDYDGYIDPYELIGTANEKGLGMTDEEGVAWVKKLDFDGDGRVSFGEFLTAFGKRADSS</sequence>
<feature type="signal peptide" evidence="2">
    <location>
        <begin position="1"/>
        <end position="18"/>
    </location>
</feature>
<feature type="domain" description="EF-hand" evidence="3">
    <location>
        <begin position="139"/>
        <end position="174"/>
    </location>
</feature>
<reference evidence="4 5" key="1">
    <citation type="submission" date="2019-04" db="EMBL/GenBank/DDBJ databases">
        <title>Friends and foes A comparative genomics studyof 23 Aspergillus species from section Flavi.</title>
        <authorList>
            <consortium name="DOE Joint Genome Institute"/>
            <person name="Kjaerbolling I."/>
            <person name="Vesth T."/>
            <person name="Frisvad J.C."/>
            <person name="Nybo J.L."/>
            <person name="Theobald S."/>
            <person name="Kildgaard S."/>
            <person name="Isbrandt T."/>
            <person name="Kuo A."/>
            <person name="Sato A."/>
            <person name="Lyhne E.K."/>
            <person name="Kogle M.E."/>
            <person name="Wiebenga A."/>
            <person name="Kun R.S."/>
            <person name="Lubbers R.J."/>
            <person name="Makela M.R."/>
            <person name="Barry K."/>
            <person name="Chovatia M."/>
            <person name="Clum A."/>
            <person name="Daum C."/>
            <person name="Haridas S."/>
            <person name="He G."/>
            <person name="LaButti K."/>
            <person name="Lipzen A."/>
            <person name="Mondo S."/>
            <person name="Riley R."/>
            <person name="Salamov A."/>
            <person name="Simmons B.A."/>
            <person name="Magnuson J.K."/>
            <person name="Henrissat B."/>
            <person name="Mortensen U.H."/>
            <person name="Larsen T.O."/>
            <person name="Devries R.P."/>
            <person name="Grigoriev I.V."/>
            <person name="Machida M."/>
            <person name="Baker S.E."/>
            <person name="Andersen M.R."/>
        </authorList>
    </citation>
    <scope>NUCLEOTIDE SEQUENCE [LARGE SCALE GENOMIC DNA]</scope>
    <source>
        <strain evidence="4 5">IBT 29228</strain>
    </source>
</reference>
<organism evidence="4 5">
    <name type="scientific">Aspergillus bertholletiae</name>
    <dbReference type="NCBI Taxonomy" id="1226010"/>
    <lineage>
        <taxon>Eukaryota</taxon>
        <taxon>Fungi</taxon>
        <taxon>Dikarya</taxon>
        <taxon>Ascomycota</taxon>
        <taxon>Pezizomycotina</taxon>
        <taxon>Eurotiomycetes</taxon>
        <taxon>Eurotiomycetidae</taxon>
        <taxon>Eurotiales</taxon>
        <taxon>Aspergillaceae</taxon>
        <taxon>Aspergillus</taxon>
        <taxon>Aspergillus subgen. Circumdati</taxon>
    </lineage>
</organism>
<dbReference type="Gene3D" id="1.10.238.10">
    <property type="entry name" value="EF-hand"/>
    <property type="match status" value="1"/>
</dbReference>
<dbReference type="Gene3D" id="2.60.20.10">
    <property type="entry name" value="Crystallins"/>
    <property type="match status" value="1"/>
</dbReference>
<dbReference type="GO" id="GO:0005509">
    <property type="term" value="F:calcium ion binding"/>
    <property type="evidence" value="ECO:0007669"/>
    <property type="project" value="InterPro"/>
</dbReference>
<protein>
    <recommendedName>
        <fullName evidence="3">EF-hand domain-containing protein</fullName>
    </recommendedName>
</protein>
<dbReference type="SUPFAM" id="SSF47473">
    <property type="entry name" value="EF-hand"/>
    <property type="match status" value="1"/>
</dbReference>
<keyword evidence="1" id="KW-0106">Calcium</keyword>
<evidence type="ECO:0000259" key="3">
    <source>
        <dbReference type="PROSITE" id="PS50222"/>
    </source>
</evidence>
<evidence type="ECO:0000313" key="4">
    <source>
        <dbReference type="EMBL" id="KAE8381115.1"/>
    </source>
</evidence>
<evidence type="ECO:0000256" key="2">
    <source>
        <dbReference type="SAM" id="SignalP"/>
    </source>
</evidence>
<dbReference type="PROSITE" id="PS50222">
    <property type="entry name" value="EF_HAND_2"/>
    <property type="match status" value="2"/>
</dbReference>
<accession>A0A5N7BH94</accession>
<keyword evidence="5" id="KW-1185">Reference proteome</keyword>
<gene>
    <name evidence="4" type="ORF">BDV26DRAFT_289818</name>
</gene>
<name>A0A5N7BH94_9EURO</name>
<evidence type="ECO:0000313" key="5">
    <source>
        <dbReference type="Proteomes" id="UP000326198"/>
    </source>
</evidence>
<dbReference type="AlphaFoldDB" id="A0A5N7BH94"/>
<dbReference type="InterPro" id="IPR018247">
    <property type="entry name" value="EF_Hand_1_Ca_BS"/>
</dbReference>
<proteinExistence type="predicted"/>
<dbReference type="Proteomes" id="UP000326198">
    <property type="component" value="Unassembled WGS sequence"/>
</dbReference>
<dbReference type="EMBL" id="ML736174">
    <property type="protein sequence ID" value="KAE8381115.1"/>
    <property type="molecule type" value="Genomic_DNA"/>
</dbReference>
<evidence type="ECO:0000256" key="1">
    <source>
        <dbReference type="ARBA" id="ARBA00022837"/>
    </source>
</evidence>
<dbReference type="Pfam" id="PF13499">
    <property type="entry name" value="EF-hand_7"/>
    <property type="match status" value="1"/>
</dbReference>
<dbReference type="PROSITE" id="PS00018">
    <property type="entry name" value="EF_HAND_1"/>
    <property type="match status" value="1"/>
</dbReference>
<dbReference type="InterPro" id="IPR011992">
    <property type="entry name" value="EF-hand-dom_pair"/>
</dbReference>
<dbReference type="OrthoDB" id="26525at2759"/>
<feature type="domain" description="EF-hand" evidence="3">
    <location>
        <begin position="103"/>
        <end position="138"/>
    </location>
</feature>
<feature type="chain" id="PRO_5024803451" description="EF-hand domain-containing protein" evidence="2">
    <location>
        <begin position="19"/>
        <end position="175"/>
    </location>
</feature>
<dbReference type="CDD" id="cd00051">
    <property type="entry name" value="EFh"/>
    <property type="match status" value="1"/>
</dbReference>
<keyword evidence="2" id="KW-0732">Signal</keyword>